<organism evidence="1 2">
    <name type="scientific">Solanum commersonii</name>
    <name type="common">Commerson's wild potato</name>
    <name type="synonym">Commerson's nightshade</name>
    <dbReference type="NCBI Taxonomy" id="4109"/>
    <lineage>
        <taxon>Eukaryota</taxon>
        <taxon>Viridiplantae</taxon>
        <taxon>Streptophyta</taxon>
        <taxon>Embryophyta</taxon>
        <taxon>Tracheophyta</taxon>
        <taxon>Spermatophyta</taxon>
        <taxon>Magnoliopsida</taxon>
        <taxon>eudicotyledons</taxon>
        <taxon>Gunneridae</taxon>
        <taxon>Pentapetalae</taxon>
        <taxon>asterids</taxon>
        <taxon>lamiids</taxon>
        <taxon>Solanales</taxon>
        <taxon>Solanaceae</taxon>
        <taxon>Solanoideae</taxon>
        <taxon>Solaneae</taxon>
        <taxon>Solanum</taxon>
    </lineage>
</organism>
<name>A0A9J6ATH0_SOLCO</name>
<keyword evidence="2" id="KW-1185">Reference proteome</keyword>
<evidence type="ECO:0000313" key="1">
    <source>
        <dbReference type="EMBL" id="KAG5627869.1"/>
    </source>
</evidence>
<dbReference type="EMBL" id="JACXVP010000002">
    <property type="protein sequence ID" value="KAG5627869.1"/>
    <property type="molecule type" value="Genomic_DNA"/>
</dbReference>
<proteinExistence type="predicted"/>
<reference evidence="1 2" key="1">
    <citation type="submission" date="2020-09" db="EMBL/GenBank/DDBJ databases">
        <title>De no assembly of potato wild relative species, Solanum commersonii.</title>
        <authorList>
            <person name="Cho K."/>
        </authorList>
    </citation>
    <scope>NUCLEOTIDE SEQUENCE [LARGE SCALE GENOMIC DNA]</scope>
    <source>
        <strain evidence="1">LZ3.2</strain>
        <tissue evidence="1">Leaf</tissue>
    </source>
</reference>
<dbReference type="Proteomes" id="UP000824120">
    <property type="component" value="Chromosome 2"/>
</dbReference>
<dbReference type="AlphaFoldDB" id="A0A9J6ATH0"/>
<comment type="caution">
    <text evidence="1">The sequence shown here is derived from an EMBL/GenBank/DDBJ whole genome shotgun (WGS) entry which is preliminary data.</text>
</comment>
<accession>A0A9J6ATH0</accession>
<gene>
    <name evidence="1" type="ORF">H5410_013087</name>
</gene>
<protein>
    <submittedName>
        <fullName evidence="1">Uncharacterized protein</fullName>
    </submittedName>
</protein>
<sequence>MEPFFVICQLPPYDSLSSPMKTLDCIDEVSGCATLEKLKKLKILAGKVRGFLGTSFYWGLLFEIWTTIF</sequence>
<evidence type="ECO:0000313" key="2">
    <source>
        <dbReference type="Proteomes" id="UP000824120"/>
    </source>
</evidence>